<organism evidence="22 23">
    <name type="scientific">Acer yangbiense</name>
    <dbReference type="NCBI Taxonomy" id="1000413"/>
    <lineage>
        <taxon>Eukaryota</taxon>
        <taxon>Viridiplantae</taxon>
        <taxon>Streptophyta</taxon>
        <taxon>Embryophyta</taxon>
        <taxon>Tracheophyta</taxon>
        <taxon>Spermatophyta</taxon>
        <taxon>Magnoliopsida</taxon>
        <taxon>eudicotyledons</taxon>
        <taxon>Gunneridae</taxon>
        <taxon>Pentapetalae</taxon>
        <taxon>rosids</taxon>
        <taxon>malvids</taxon>
        <taxon>Sapindales</taxon>
        <taxon>Sapindaceae</taxon>
        <taxon>Hippocastanoideae</taxon>
        <taxon>Acereae</taxon>
        <taxon>Acer</taxon>
    </lineage>
</organism>
<keyword evidence="4" id="KW-0418">Kinase</keyword>
<dbReference type="SUPFAM" id="SSF52058">
    <property type="entry name" value="L domain-like"/>
    <property type="match status" value="1"/>
</dbReference>
<evidence type="ECO:0000256" key="13">
    <source>
        <dbReference type="ARBA" id="ARBA00022989"/>
    </source>
</evidence>
<protein>
    <recommendedName>
        <fullName evidence="3">non-specific serine/threonine protein kinase</fullName>
        <ecNumber evidence="3">2.7.11.1</ecNumber>
    </recommendedName>
</protein>
<dbReference type="Pfam" id="PF00560">
    <property type="entry name" value="LRR_1"/>
    <property type="match status" value="1"/>
</dbReference>
<comment type="caution">
    <text evidence="22">The sequence shown here is derived from an EMBL/GenBank/DDBJ whole genome shotgun (WGS) entry which is preliminary data.</text>
</comment>
<dbReference type="OrthoDB" id="676979at2759"/>
<comment type="catalytic activity">
    <reaction evidence="18">
        <text>L-seryl-[protein] + ATP = O-phospho-L-seryl-[protein] + ADP + H(+)</text>
        <dbReference type="Rhea" id="RHEA:17989"/>
        <dbReference type="Rhea" id="RHEA-COMP:9863"/>
        <dbReference type="Rhea" id="RHEA-COMP:11604"/>
        <dbReference type="ChEBI" id="CHEBI:15378"/>
        <dbReference type="ChEBI" id="CHEBI:29999"/>
        <dbReference type="ChEBI" id="CHEBI:30616"/>
        <dbReference type="ChEBI" id="CHEBI:83421"/>
        <dbReference type="ChEBI" id="CHEBI:456216"/>
        <dbReference type="EC" id="2.7.11.1"/>
    </reaction>
</comment>
<evidence type="ECO:0000313" key="23">
    <source>
        <dbReference type="Proteomes" id="UP000323000"/>
    </source>
</evidence>
<evidence type="ECO:0000313" key="22">
    <source>
        <dbReference type="EMBL" id="TXG47717.1"/>
    </source>
</evidence>
<keyword evidence="12" id="KW-0067">ATP-binding</keyword>
<keyword evidence="14" id="KW-0472">Membrane</keyword>
<comment type="similarity">
    <text evidence="2">Belongs to the RLP family.</text>
</comment>
<dbReference type="GO" id="GO:0005524">
    <property type="term" value="F:ATP binding"/>
    <property type="evidence" value="ECO:0007669"/>
    <property type="project" value="UniProtKB-KW"/>
</dbReference>
<feature type="signal peptide" evidence="20">
    <location>
        <begin position="1"/>
        <end position="25"/>
    </location>
</feature>
<dbReference type="FunFam" id="3.80.10.10:FF:000041">
    <property type="entry name" value="LRR receptor-like serine/threonine-protein kinase ERECTA"/>
    <property type="match status" value="2"/>
</dbReference>
<dbReference type="FunFam" id="2.60.120.430:FF:000004">
    <property type="entry name" value="Putative leucine-rich repeat receptor-like serine/threonine-protein kinase"/>
    <property type="match status" value="1"/>
</dbReference>
<comment type="subcellular location">
    <subcellularLocation>
        <location evidence="1">Membrane</location>
        <topology evidence="1">Single-pass type I membrane protein</topology>
    </subcellularLocation>
</comment>
<keyword evidence="5" id="KW-0597">Phosphoprotein</keyword>
<dbReference type="SUPFAM" id="SSF56112">
    <property type="entry name" value="Protein kinase-like (PK-like)"/>
    <property type="match status" value="1"/>
</dbReference>
<name>A0A5C7GTA3_9ROSI</name>
<dbReference type="Gene3D" id="2.60.120.430">
    <property type="entry name" value="Galactose-binding lectin"/>
    <property type="match status" value="1"/>
</dbReference>
<evidence type="ECO:0000256" key="11">
    <source>
        <dbReference type="ARBA" id="ARBA00022741"/>
    </source>
</evidence>
<feature type="region of interest" description="Disordered" evidence="19">
    <location>
        <begin position="739"/>
        <end position="766"/>
    </location>
</feature>
<evidence type="ECO:0000256" key="9">
    <source>
        <dbReference type="ARBA" id="ARBA00022729"/>
    </source>
</evidence>
<evidence type="ECO:0000256" key="10">
    <source>
        <dbReference type="ARBA" id="ARBA00022737"/>
    </source>
</evidence>
<dbReference type="Gene3D" id="3.80.10.10">
    <property type="entry name" value="Ribonuclease Inhibitor"/>
    <property type="match status" value="2"/>
</dbReference>
<feature type="compositionally biased region" description="Low complexity" evidence="19">
    <location>
        <begin position="742"/>
        <end position="753"/>
    </location>
</feature>
<dbReference type="Pfam" id="PF11721">
    <property type="entry name" value="Malectin"/>
    <property type="match status" value="1"/>
</dbReference>
<gene>
    <name evidence="22" type="ORF">EZV62_027011</name>
</gene>
<evidence type="ECO:0000256" key="14">
    <source>
        <dbReference type="ARBA" id="ARBA00023136"/>
    </source>
</evidence>
<reference evidence="23" key="1">
    <citation type="journal article" date="2019" name="Gigascience">
        <title>De novo genome assembly of the endangered Acer yangbiense, a plant species with extremely small populations endemic to Yunnan Province, China.</title>
        <authorList>
            <person name="Yang J."/>
            <person name="Wariss H.M."/>
            <person name="Tao L."/>
            <person name="Zhang R."/>
            <person name="Yun Q."/>
            <person name="Hollingsworth P."/>
            <person name="Dao Z."/>
            <person name="Luo G."/>
            <person name="Guo H."/>
            <person name="Ma Y."/>
            <person name="Sun W."/>
        </authorList>
    </citation>
    <scope>NUCLEOTIDE SEQUENCE [LARGE SCALE GENOMIC DNA]</scope>
    <source>
        <strain evidence="23">cv. Malutang</strain>
    </source>
</reference>
<proteinExistence type="inferred from homology"/>
<dbReference type="PANTHER" id="PTHR48006:SF81">
    <property type="entry name" value="PROTEIN KINASE DOMAIN-CONTAINING PROTEIN"/>
    <property type="match status" value="1"/>
</dbReference>
<dbReference type="GO" id="GO:0016020">
    <property type="term" value="C:membrane"/>
    <property type="evidence" value="ECO:0007669"/>
    <property type="project" value="UniProtKB-SubCell"/>
</dbReference>
<dbReference type="GO" id="GO:0004674">
    <property type="term" value="F:protein serine/threonine kinase activity"/>
    <property type="evidence" value="ECO:0007669"/>
    <property type="project" value="UniProtKB-KW"/>
</dbReference>
<evidence type="ECO:0000256" key="6">
    <source>
        <dbReference type="ARBA" id="ARBA00022614"/>
    </source>
</evidence>
<dbReference type="Proteomes" id="UP000323000">
    <property type="component" value="Chromosome 13"/>
</dbReference>
<evidence type="ECO:0000256" key="18">
    <source>
        <dbReference type="ARBA" id="ARBA00048679"/>
    </source>
</evidence>
<sequence length="820" mass="91340">MFMVHINQMSLILLISFLCFRQVIFVQPQLDPKEAAVLREIAATLGATLNHSTIDPCQSRLLPITDECIVNNITCSYNDGIFFHVTNLQLKSTSLQGSLPRELANLTFLEEIDLTRNYLSGGLPKDWATMRHLNKISLTACHLSGKIPEEWGNFTSLTYLSLEANQLSGTIPKELGKLVDLTDLILSSNQFVGSLPKTLESLTNLTNFRISDNSFNGTVPEFIGRWSKLKRLEMYSSGLEGPINQSIFALENLTDLRITDMIGPKFDFPKLNSKKMKTLVLRNLSMSGSIPTDISVLTTVLDLTFNKLEGGIENINTKTDFILNNPQHRKESNTTAIEGHSIDFVANVLNNGYATDIVVSLSESVVVVSPDLTVALIGAIAIAHYQSFHINCGGPDVTINNTMYEGDDNAGKGAILKYDSRPNWGFISAGDFMDDSNNNANGYIVSADPDTQPKTLYSEARTSPLFLTYYGNCLENGNYTVNLHFTEILFKDKVPYHKVGRRIFDIYIQGILKWPDFNIKEQANGTGKAIIKTFNATVTENTLEIRLYWAGKGTTCVPERGYYGPLISAISVCHGQMLHVLNSLRYFLWILFILGFGEHLYFTHLNLTSNEHYCLVYFQVSEIIVMCYALFSPLRFSSVGDAILGAKAEKEAFNLQQKGNLMEIVDPMLEDKFDKEEAEKMIRVALLCSNADPALRPTMSEVVSMLESQTIVREVASDPSIYGDDLRIKQLKGYYQQLNDQSSSGSSAPNFSSERTRQGSSTTSAHDLYTVNSGSIYLINKSDQDLYSVNSESIYSNVTSVQDIDSVNSESAHLKLNERS</sequence>
<keyword evidence="4" id="KW-0723">Serine/threonine-protein kinase</keyword>
<accession>A0A5C7GTA3</accession>
<keyword evidence="6" id="KW-0433">Leucine-rich repeat</keyword>
<keyword evidence="15" id="KW-0675">Receptor</keyword>
<keyword evidence="7" id="KW-0808">Transferase</keyword>
<evidence type="ECO:0000256" key="5">
    <source>
        <dbReference type="ARBA" id="ARBA00022553"/>
    </source>
</evidence>
<keyword evidence="13" id="KW-1133">Transmembrane helix</keyword>
<evidence type="ECO:0000256" key="15">
    <source>
        <dbReference type="ARBA" id="ARBA00023170"/>
    </source>
</evidence>
<keyword evidence="10" id="KW-0677">Repeat</keyword>
<dbReference type="InterPro" id="IPR001611">
    <property type="entry name" value="Leu-rich_rpt"/>
</dbReference>
<evidence type="ECO:0000256" key="8">
    <source>
        <dbReference type="ARBA" id="ARBA00022692"/>
    </source>
</evidence>
<keyword evidence="8" id="KW-0812">Transmembrane</keyword>
<dbReference type="InterPro" id="IPR021720">
    <property type="entry name" value="Malectin_dom"/>
</dbReference>
<evidence type="ECO:0000256" key="2">
    <source>
        <dbReference type="ARBA" id="ARBA00009592"/>
    </source>
</evidence>
<dbReference type="PANTHER" id="PTHR48006">
    <property type="entry name" value="LEUCINE-RICH REPEAT-CONTAINING PROTEIN DDB_G0281931-RELATED"/>
    <property type="match status" value="1"/>
</dbReference>
<feature type="domain" description="Malectin" evidence="21">
    <location>
        <begin position="388"/>
        <end position="570"/>
    </location>
</feature>
<evidence type="ECO:0000256" key="4">
    <source>
        <dbReference type="ARBA" id="ARBA00022527"/>
    </source>
</evidence>
<evidence type="ECO:0000259" key="21">
    <source>
        <dbReference type="Pfam" id="PF11721"/>
    </source>
</evidence>
<evidence type="ECO:0000256" key="16">
    <source>
        <dbReference type="ARBA" id="ARBA00023180"/>
    </source>
</evidence>
<feature type="chain" id="PRO_5022699095" description="non-specific serine/threonine protein kinase" evidence="20">
    <location>
        <begin position="26"/>
        <end position="820"/>
    </location>
</feature>
<dbReference type="InterPro" id="IPR011009">
    <property type="entry name" value="Kinase-like_dom_sf"/>
</dbReference>
<evidence type="ECO:0000256" key="19">
    <source>
        <dbReference type="SAM" id="MobiDB-lite"/>
    </source>
</evidence>
<evidence type="ECO:0000256" key="1">
    <source>
        <dbReference type="ARBA" id="ARBA00004479"/>
    </source>
</evidence>
<evidence type="ECO:0000256" key="12">
    <source>
        <dbReference type="ARBA" id="ARBA00022840"/>
    </source>
</evidence>
<evidence type="ECO:0000256" key="7">
    <source>
        <dbReference type="ARBA" id="ARBA00022679"/>
    </source>
</evidence>
<dbReference type="AlphaFoldDB" id="A0A5C7GTA3"/>
<evidence type="ECO:0000256" key="3">
    <source>
        <dbReference type="ARBA" id="ARBA00012513"/>
    </source>
</evidence>
<comment type="catalytic activity">
    <reaction evidence="17">
        <text>L-threonyl-[protein] + ATP = O-phospho-L-threonyl-[protein] + ADP + H(+)</text>
        <dbReference type="Rhea" id="RHEA:46608"/>
        <dbReference type="Rhea" id="RHEA-COMP:11060"/>
        <dbReference type="Rhea" id="RHEA-COMP:11605"/>
        <dbReference type="ChEBI" id="CHEBI:15378"/>
        <dbReference type="ChEBI" id="CHEBI:30013"/>
        <dbReference type="ChEBI" id="CHEBI:30616"/>
        <dbReference type="ChEBI" id="CHEBI:61977"/>
        <dbReference type="ChEBI" id="CHEBI:456216"/>
        <dbReference type="EC" id="2.7.11.1"/>
    </reaction>
</comment>
<keyword evidence="16" id="KW-0325">Glycoprotein</keyword>
<dbReference type="InterPro" id="IPR032675">
    <property type="entry name" value="LRR_dom_sf"/>
</dbReference>
<evidence type="ECO:0000256" key="17">
    <source>
        <dbReference type="ARBA" id="ARBA00047899"/>
    </source>
</evidence>
<keyword evidence="9 20" id="KW-0732">Signal</keyword>
<dbReference type="InterPro" id="IPR051824">
    <property type="entry name" value="LRR_Rcpt-Like_S/T_Kinase"/>
</dbReference>
<evidence type="ECO:0000256" key="20">
    <source>
        <dbReference type="SAM" id="SignalP"/>
    </source>
</evidence>
<dbReference type="Gene3D" id="1.10.510.10">
    <property type="entry name" value="Transferase(Phosphotransferase) domain 1"/>
    <property type="match status" value="1"/>
</dbReference>
<keyword evidence="11" id="KW-0547">Nucleotide-binding</keyword>
<keyword evidence="23" id="KW-1185">Reference proteome</keyword>
<dbReference type="EC" id="2.7.11.1" evidence="3"/>
<dbReference type="EMBL" id="VAHF01000013">
    <property type="protein sequence ID" value="TXG47717.1"/>
    <property type="molecule type" value="Genomic_DNA"/>
</dbReference>